<keyword evidence="5" id="KW-1278">Translocase</keyword>
<keyword evidence="6" id="KW-0472">Membrane</keyword>
<dbReference type="InterPro" id="IPR012340">
    <property type="entry name" value="NA-bd_OB-fold"/>
</dbReference>
<name>A0ABY2E6J9_9MICO</name>
<dbReference type="InterPro" id="IPR003439">
    <property type="entry name" value="ABC_transporter-like_ATP-bd"/>
</dbReference>
<dbReference type="InterPro" id="IPR008995">
    <property type="entry name" value="Mo/tungstate-bd_C_term_dom"/>
</dbReference>
<keyword evidence="3" id="KW-0547">Nucleotide-binding</keyword>
<dbReference type="PANTHER" id="PTHR43875:SF15">
    <property type="entry name" value="TREHALOSE IMPORT ATP-BINDING PROTEIN SUGC"/>
    <property type="match status" value="1"/>
</dbReference>
<dbReference type="EMBL" id="SMNA01000002">
    <property type="protein sequence ID" value="TDE97177.1"/>
    <property type="molecule type" value="Genomic_DNA"/>
</dbReference>
<evidence type="ECO:0000313" key="8">
    <source>
        <dbReference type="EMBL" id="TDE97177.1"/>
    </source>
</evidence>
<keyword evidence="4 8" id="KW-0067">ATP-binding</keyword>
<keyword evidence="2" id="KW-1003">Cell membrane</keyword>
<evidence type="ECO:0000256" key="6">
    <source>
        <dbReference type="ARBA" id="ARBA00023136"/>
    </source>
</evidence>
<dbReference type="InterPro" id="IPR003593">
    <property type="entry name" value="AAA+_ATPase"/>
</dbReference>
<feature type="domain" description="ABC transporter" evidence="7">
    <location>
        <begin position="4"/>
        <end position="235"/>
    </location>
</feature>
<dbReference type="GO" id="GO:0005524">
    <property type="term" value="F:ATP binding"/>
    <property type="evidence" value="ECO:0007669"/>
    <property type="project" value="UniProtKB-KW"/>
</dbReference>
<dbReference type="PROSITE" id="PS50893">
    <property type="entry name" value="ABC_TRANSPORTER_2"/>
    <property type="match status" value="1"/>
</dbReference>
<evidence type="ECO:0000259" key="7">
    <source>
        <dbReference type="PROSITE" id="PS50893"/>
    </source>
</evidence>
<proteinExistence type="predicted"/>
<dbReference type="PROSITE" id="PS00211">
    <property type="entry name" value="ABC_TRANSPORTER_1"/>
    <property type="match status" value="1"/>
</dbReference>
<dbReference type="RefSeq" id="WP_133106104.1">
    <property type="nucleotide sequence ID" value="NZ_SMNA01000002.1"/>
</dbReference>
<dbReference type="Gene3D" id="2.40.50.140">
    <property type="entry name" value="Nucleic acid-binding proteins"/>
    <property type="match status" value="1"/>
</dbReference>
<protein>
    <submittedName>
        <fullName evidence="8">ABC transporter ATP-binding protein</fullName>
    </submittedName>
</protein>
<dbReference type="SUPFAM" id="SSF50331">
    <property type="entry name" value="MOP-like"/>
    <property type="match status" value="1"/>
</dbReference>
<evidence type="ECO:0000256" key="3">
    <source>
        <dbReference type="ARBA" id="ARBA00022741"/>
    </source>
</evidence>
<dbReference type="SUPFAM" id="SSF52540">
    <property type="entry name" value="P-loop containing nucleoside triphosphate hydrolases"/>
    <property type="match status" value="1"/>
</dbReference>
<comment type="caution">
    <text evidence="8">The sequence shown here is derived from an EMBL/GenBank/DDBJ whole genome shotgun (WGS) entry which is preliminary data.</text>
</comment>
<organism evidence="8 9">
    <name type="scientific">Occultella glacieicola</name>
    <dbReference type="NCBI Taxonomy" id="2518684"/>
    <lineage>
        <taxon>Bacteria</taxon>
        <taxon>Bacillati</taxon>
        <taxon>Actinomycetota</taxon>
        <taxon>Actinomycetes</taxon>
        <taxon>Micrococcales</taxon>
        <taxon>Ruaniaceae</taxon>
        <taxon>Occultella</taxon>
    </lineage>
</organism>
<gene>
    <name evidence="8" type="ORF">EXU48_02885</name>
</gene>
<dbReference type="Proteomes" id="UP000504882">
    <property type="component" value="Unassembled WGS sequence"/>
</dbReference>
<keyword evidence="1" id="KW-0813">Transport</keyword>
<dbReference type="Gene3D" id="2.40.50.100">
    <property type="match status" value="1"/>
</dbReference>
<dbReference type="InterPro" id="IPR027417">
    <property type="entry name" value="P-loop_NTPase"/>
</dbReference>
<evidence type="ECO:0000256" key="1">
    <source>
        <dbReference type="ARBA" id="ARBA00022448"/>
    </source>
</evidence>
<dbReference type="Pfam" id="PF00005">
    <property type="entry name" value="ABC_tran"/>
    <property type="match status" value="1"/>
</dbReference>
<evidence type="ECO:0000256" key="4">
    <source>
        <dbReference type="ARBA" id="ARBA00022840"/>
    </source>
</evidence>
<dbReference type="InterPro" id="IPR047641">
    <property type="entry name" value="ABC_transpr_MalK/UgpC-like"/>
</dbReference>
<evidence type="ECO:0000256" key="2">
    <source>
        <dbReference type="ARBA" id="ARBA00022475"/>
    </source>
</evidence>
<dbReference type="InterPro" id="IPR013611">
    <property type="entry name" value="Transp-assoc_OB_typ2"/>
</dbReference>
<evidence type="ECO:0000313" key="9">
    <source>
        <dbReference type="Proteomes" id="UP000504882"/>
    </source>
</evidence>
<accession>A0ABY2E6J9</accession>
<dbReference type="Pfam" id="PF08402">
    <property type="entry name" value="TOBE_2"/>
    <property type="match status" value="1"/>
</dbReference>
<dbReference type="PANTHER" id="PTHR43875">
    <property type="entry name" value="MALTODEXTRIN IMPORT ATP-BINDING PROTEIN MSMX"/>
    <property type="match status" value="1"/>
</dbReference>
<keyword evidence="9" id="KW-1185">Reference proteome</keyword>
<reference evidence="8 9" key="1">
    <citation type="submission" date="2019-03" db="EMBL/GenBank/DDBJ databases">
        <title>Genomic features of bacteria from cold environments.</title>
        <authorList>
            <person name="Shen L."/>
        </authorList>
    </citation>
    <scope>NUCLEOTIDE SEQUENCE [LARGE SCALE GENOMIC DNA]</scope>
    <source>
        <strain evidence="9">T3246-1</strain>
    </source>
</reference>
<evidence type="ECO:0000256" key="5">
    <source>
        <dbReference type="ARBA" id="ARBA00022967"/>
    </source>
</evidence>
<dbReference type="SMART" id="SM00382">
    <property type="entry name" value="AAA"/>
    <property type="match status" value="1"/>
</dbReference>
<dbReference type="Gene3D" id="3.40.50.300">
    <property type="entry name" value="P-loop containing nucleotide triphosphate hydrolases"/>
    <property type="match status" value="1"/>
</dbReference>
<sequence>MAAITTTALVKEYPGGVRGVDGVDVTVADGEFFALLGPSGCGKTTLLRSIAGLESITEGTLQIGDRDVTHLEPGERGVAMVFQDYALFPHMDVADNIAYPLKIKRVGKGPRRTTATEVGEGLSLHGLMQRRPAQLSGGQQQRVALARAVATRPEVLLLDEPLSNLDARLRLEARTFLKELQRELGVTTVFVTHDQAEALALADRIAVMKAGRLQQVGTPREVFSRPVNTFVAGFIGSTPMNLVEAETADGGVRVAGAIAPLPVGAQGAVADGAPVVWGARPEYLRWSTEPVDGGIEAEVSVIENLGASVLVSAHSGEVRLQLVVAEDDEPSPGDRGWVVATPRRSLLFDSESTDLIG</sequence>
<dbReference type="InterPro" id="IPR017871">
    <property type="entry name" value="ABC_transporter-like_CS"/>
</dbReference>